<dbReference type="OrthoDB" id="200967at2759"/>
<evidence type="ECO:0000256" key="1">
    <source>
        <dbReference type="SAM" id="Phobius"/>
    </source>
</evidence>
<gene>
    <name evidence="2" type="ORF">TrRE_jg6692</name>
</gene>
<organism evidence="2 3">
    <name type="scientific">Triparma retinervis</name>
    <dbReference type="NCBI Taxonomy" id="2557542"/>
    <lineage>
        <taxon>Eukaryota</taxon>
        <taxon>Sar</taxon>
        <taxon>Stramenopiles</taxon>
        <taxon>Ochrophyta</taxon>
        <taxon>Bolidophyceae</taxon>
        <taxon>Parmales</taxon>
        <taxon>Triparmaceae</taxon>
        <taxon>Triparma</taxon>
    </lineage>
</organism>
<accession>A0A9W7FE10</accession>
<sequence>MMYYYVEARESDGGRYLEYVAAKRAKKILKGVGKGSVIERKTLGKKLKLSVLSGLPLFLILGMLVGYILMGLYLYDAFPSSEWKVFVALFALGVKVVGNKGLLLVVEKAKPRPWLVDAFLFFYEFGTSLMCRILQMSIPDERTAQLVSLASCVVEIAVRILFYVLFLRKGLKVDAWDDKKQREYAAAGVLRVKDSSNDMIVEYLSTIVAALFLLELEPTGMFKFTSNGNISSSVIFSLVAYQLLPEIFLDIYVTFMEIFGGLSALHNTCWSFKSGSKPSSHHFWDRQGDLLKAVILKLCTTICIVCVVLIVVMKDEEAVEEEEVGEVG</sequence>
<evidence type="ECO:0000313" key="2">
    <source>
        <dbReference type="EMBL" id="GMI10358.1"/>
    </source>
</evidence>
<keyword evidence="1" id="KW-0472">Membrane</keyword>
<protein>
    <submittedName>
        <fullName evidence="2">Uncharacterized protein</fullName>
    </submittedName>
</protein>
<name>A0A9W7FE10_9STRA</name>
<feature type="transmembrane region" description="Helical" evidence="1">
    <location>
        <begin position="293"/>
        <end position="313"/>
    </location>
</feature>
<feature type="transmembrane region" description="Helical" evidence="1">
    <location>
        <begin position="49"/>
        <end position="73"/>
    </location>
</feature>
<feature type="transmembrane region" description="Helical" evidence="1">
    <location>
        <begin position="144"/>
        <end position="166"/>
    </location>
</feature>
<proteinExistence type="predicted"/>
<keyword evidence="1" id="KW-1133">Transmembrane helix</keyword>
<reference evidence="2" key="1">
    <citation type="submission" date="2022-07" db="EMBL/GenBank/DDBJ databases">
        <title>Genome analysis of Parmales, a sister group of diatoms, reveals the evolutionary specialization of diatoms from phago-mixotrophs to photoautotrophs.</title>
        <authorList>
            <person name="Ban H."/>
            <person name="Sato S."/>
            <person name="Yoshikawa S."/>
            <person name="Kazumasa Y."/>
            <person name="Nakamura Y."/>
            <person name="Ichinomiya M."/>
            <person name="Saitoh K."/>
            <person name="Sato N."/>
            <person name="Blanc-Mathieu R."/>
            <person name="Endo H."/>
            <person name="Kuwata A."/>
            <person name="Ogata H."/>
        </authorList>
    </citation>
    <scope>NUCLEOTIDE SEQUENCE</scope>
</reference>
<feature type="transmembrane region" description="Helical" evidence="1">
    <location>
        <begin position="118"/>
        <end position="138"/>
    </location>
</feature>
<dbReference type="EMBL" id="BRXZ01000371">
    <property type="protein sequence ID" value="GMI10358.1"/>
    <property type="molecule type" value="Genomic_DNA"/>
</dbReference>
<dbReference type="Proteomes" id="UP001165082">
    <property type="component" value="Unassembled WGS sequence"/>
</dbReference>
<dbReference type="AlphaFoldDB" id="A0A9W7FE10"/>
<feature type="transmembrane region" description="Helical" evidence="1">
    <location>
        <begin position="85"/>
        <end position="106"/>
    </location>
</feature>
<keyword evidence="3" id="KW-1185">Reference proteome</keyword>
<evidence type="ECO:0000313" key="3">
    <source>
        <dbReference type="Proteomes" id="UP001165082"/>
    </source>
</evidence>
<keyword evidence="1" id="KW-0812">Transmembrane</keyword>
<comment type="caution">
    <text evidence="2">The sequence shown here is derived from an EMBL/GenBank/DDBJ whole genome shotgun (WGS) entry which is preliminary data.</text>
</comment>